<dbReference type="Pfam" id="PF03564">
    <property type="entry name" value="DUF1759"/>
    <property type="match status" value="1"/>
</dbReference>
<dbReference type="Proteomes" id="UP000887116">
    <property type="component" value="Unassembled WGS sequence"/>
</dbReference>
<evidence type="ECO:0000313" key="2">
    <source>
        <dbReference type="Proteomes" id="UP000887116"/>
    </source>
</evidence>
<dbReference type="InterPro" id="IPR005312">
    <property type="entry name" value="DUF1759"/>
</dbReference>
<proteinExistence type="predicted"/>
<dbReference type="EMBL" id="BMAO01008975">
    <property type="protein sequence ID" value="GFR27841.1"/>
    <property type="molecule type" value="Genomic_DNA"/>
</dbReference>
<gene>
    <name evidence="1" type="primary">AVEN_233768_1</name>
    <name evidence="1" type="ORF">TNCT_35111</name>
</gene>
<comment type="caution">
    <text evidence="1">The sequence shown here is derived from an EMBL/GenBank/DDBJ whole genome shotgun (WGS) entry which is preliminary data.</text>
</comment>
<sequence>MAKGVKLLERKFSDIEKQLSGFIAFVDTFVEDDKKVLSFKLSQFDRLNAKYESVKEEIFTLSDIEFKNFDGKITTCNDTLRTRGIAKHVQTVDDTYDSLFLALEQRFENKRLIINKHINVLLMLKYEKFRGDSNVELRNLVDTCTKHLRALKLLKIEHNTFSELLLIQLVMQVLDTETKRLFEMTLESTDIPKWDDFFGFFE</sequence>
<name>A0A8X6HPL0_TRICU</name>
<dbReference type="AlphaFoldDB" id="A0A8X6HPL0"/>
<accession>A0A8X6HPL0</accession>
<evidence type="ECO:0000313" key="1">
    <source>
        <dbReference type="EMBL" id="GFR27841.1"/>
    </source>
</evidence>
<reference evidence="1" key="1">
    <citation type="submission" date="2020-07" db="EMBL/GenBank/DDBJ databases">
        <title>Multicomponent nature underlies the extraordinary mechanical properties of spider dragline silk.</title>
        <authorList>
            <person name="Kono N."/>
            <person name="Nakamura H."/>
            <person name="Mori M."/>
            <person name="Yoshida Y."/>
            <person name="Ohtoshi R."/>
            <person name="Malay A.D."/>
            <person name="Moran D.A.P."/>
            <person name="Tomita M."/>
            <person name="Numata K."/>
            <person name="Arakawa K."/>
        </authorList>
    </citation>
    <scope>NUCLEOTIDE SEQUENCE</scope>
</reference>
<protein>
    <submittedName>
        <fullName evidence="1">Uncharacterized protein</fullName>
    </submittedName>
</protein>
<dbReference type="OrthoDB" id="7444419at2759"/>
<keyword evidence="2" id="KW-1185">Reference proteome</keyword>
<organism evidence="1 2">
    <name type="scientific">Trichonephila clavata</name>
    <name type="common">Joro spider</name>
    <name type="synonym">Nephila clavata</name>
    <dbReference type="NCBI Taxonomy" id="2740835"/>
    <lineage>
        <taxon>Eukaryota</taxon>
        <taxon>Metazoa</taxon>
        <taxon>Ecdysozoa</taxon>
        <taxon>Arthropoda</taxon>
        <taxon>Chelicerata</taxon>
        <taxon>Arachnida</taxon>
        <taxon>Araneae</taxon>
        <taxon>Araneomorphae</taxon>
        <taxon>Entelegynae</taxon>
        <taxon>Araneoidea</taxon>
        <taxon>Nephilidae</taxon>
        <taxon>Trichonephila</taxon>
    </lineage>
</organism>